<dbReference type="AlphaFoldDB" id="A0A3M6TGY9"/>
<proteinExistence type="predicted"/>
<dbReference type="EMBL" id="RCHS01003598">
    <property type="protein sequence ID" value="RMX40666.1"/>
    <property type="molecule type" value="Genomic_DNA"/>
</dbReference>
<accession>A0A3M6TGY9</accession>
<evidence type="ECO:0000313" key="2">
    <source>
        <dbReference type="Proteomes" id="UP000275408"/>
    </source>
</evidence>
<gene>
    <name evidence="1" type="ORF">pdam_00023535</name>
</gene>
<evidence type="ECO:0000313" key="1">
    <source>
        <dbReference type="EMBL" id="RMX40666.1"/>
    </source>
</evidence>
<protein>
    <submittedName>
        <fullName evidence="1">Uncharacterized protein</fullName>
    </submittedName>
</protein>
<sequence length="108" mass="12428">MAQEVFNILHKDVLGPTRYGLEVEEKPGSVTITFFSLRRLCHLFDKFMDCGGFIKQLGEGKGQAKLIVSQEKKGVMIYNAKAECLQAKFYYGYWNSFDYIHCCHSFDV</sequence>
<reference evidence="1 2" key="1">
    <citation type="journal article" date="2018" name="Sci. Rep.">
        <title>Comparative analysis of the Pocillopora damicornis genome highlights role of immune system in coral evolution.</title>
        <authorList>
            <person name="Cunning R."/>
            <person name="Bay R.A."/>
            <person name="Gillette P."/>
            <person name="Baker A.C."/>
            <person name="Traylor-Knowles N."/>
        </authorList>
    </citation>
    <scope>NUCLEOTIDE SEQUENCE [LARGE SCALE GENOMIC DNA]</scope>
    <source>
        <strain evidence="1">RSMAS</strain>
        <tissue evidence="1">Whole animal</tissue>
    </source>
</reference>
<comment type="caution">
    <text evidence="1">The sequence shown here is derived from an EMBL/GenBank/DDBJ whole genome shotgun (WGS) entry which is preliminary data.</text>
</comment>
<name>A0A3M6TGY9_POCDA</name>
<organism evidence="1 2">
    <name type="scientific">Pocillopora damicornis</name>
    <name type="common">Cauliflower coral</name>
    <name type="synonym">Millepora damicornis</name>
    <dbReference type="NCBI Taxonomy" id="46731"/>
    <lineage>
        <taxon>Eukaryota</taxon>
        <taxon>Metazoa</taxon>
        <taxon>Cnidaria</taxon>
        <taxon>Anthozoa</taxon>
        <taxon>Hexacorallia</taxon>
        <taxon>Scleractinia</taxon>
        <taxon>Astrocoeniina</taxon>
        <taxon>Pocilloporidae</taxon>
        <taxon>Pocillopora</taxon>
    </lineage>
</organism>
<dbReference type="Proteomes" id="UP000275408">
    <property type="component" value="Unassembled WGS sequence"/>
</dbReference>
<keyword evidence="2" id="KW-1185">Reference proteome</keyword>